<keyword evidence="3" id="KW-0067">ATP-binding</keyword>
<dbReference type="Proteomes" id="UP000712600">
    <property type="component" value="Unassembled WGS sequence"/>
</dbReference>
<dbReference type="Gene3D" id="3.40.50.11260">
    <property type="match status" value="1"/>
</dbReference>
<dbReference type="InterPro" id="IPR036890">
    <property type="entry name" value="HATPase_C_sf"/>
</dbReference>
<reference evidence="9" key="1">
    <citation type="submission" date="2019-12" db="EMBL/GenBank/DDBJ databases">
        <title>Genome sequencing and annotation of Brassica cretica.</title>
        <authorList>
            <person name="Studholme D.J."/>
            <person name="Sarris P."/>
        </authorList>
    </citation>
    <scope>NUCLEOTIDE SEQUENCE</scope>
    <source>
        <strain evidence="9">PFS-109/04</strain>
        <tissue evidence="9">Leaf</tissue>
    </source>
</reference>
<dbReference type="Pfam" id="PF00183">
    <property type="entry name" value="HSP90"/>
    <property type="match status" value="2"/>
</dbReference>
<dbReference type="NCBIfam" id="NF003555">
    <property type="entry name" value="PRK05218.1"/>
    <property type="match status" value="1"/>
</dbReference>
<dbReference type="InterPro" id="IPR001404">
    <property type="entry name" value="Hsp90_fam"/>
</dbReference>
<dbReference type="SUPFAM" id="SSF55874">
    <property type="entry name" value="ATPase domain of HSP90 chaperone/DNA topoisomerase II/histidine kinase"/>
    <property type="match status" value="2"/>
</dbReference>
<evidence type="ECO:0000256" key="2">
    <source>
        <dbReference type="ARBA" id="ARBA00022741"/>
    </source>
</evidence>
<dbReference type="SUPFAM" id="SSF54211">
    <property type="entry name" value="Ribosomal protein S5 domain 2-like"/>
    <property type="match status" value="3"/>
</dbReference>
<dbReference type="CDD" id="cd17039">
    <property type="entry name" value="Ubl_ubiquitin_like"/>
    <property type="match status" value="1"/>
</dbReference>
<evidence type="ECO:0000256" key="6">
    <source>
        <dbReference type="ARBA" id="ARBA00023186"/>
    </source>
</evidence>
<dbReference type="GO" id="GO:0140662">
    <property type="term" value="F:ATP-dependent protein folding chaperone"/>
    <property type="evidence" value="ECO:0007669"/>
    <property type="project" value="InterPro"/>
</dbReference>
<dbReference type="PRINTS" id="PR00775">
    <property type="entry name" value="HEATSHOCK90"/>
</dbReference>
<dbReference type="HAMAP" id="MF_00505">
    <property type="entry name" value="HSP90"/>
    <property type="match status" value="1"/>
</dbReference>
<dbReference type="PROSITE" id="PS00298">
    <property type="entry name" value="HSP90"/>
    <property type="match status" value="1"/>
</dbReference>
<feature type="region of interest" description="Disordered" evidence="7">
    <location>
        <begin position="241"/>
        <end position="307"/>
    </location>
</feature>
<dbReference type="SMART" id="SM00387">
    <property type="entry name" value="HATPase_c"/>
    <property type="match status" value="1"/>
</dbReference>
<feature type="compositionally biased region" description="Basic and acidic residues" evidence="7">
    <location>
        <begin position="184"/>
        <end position="196"/>
    </location>
</feature>
<dbReference type="GO" id="GO:0005524">
    <property type="term" value="F:ATP binding"/>
    <property type="evidence" value="ECO:0007669"/>
    <property type="project" value="UniProtKB-KW"/>
</dbReference>
<dbReference type="InterPro" id="IPR000403">
    <property type="entry name" value="PI3/4_kinase_cat_dom"/>
</dbReference>
<feature type="region of interest" description="Disordered" evidence="7">
    <location>
        <begin position="1690"/>
        <end position="1720"/>
    </location>
</feature>
<keyword evidence="4" id="KW-0809">Transit peptide</keyword>
<dbReference type="Gene3D" id="3.30.565.10">
    <property type="entry name" value="Histidine kinase-like ATPase, C-terminal domain"/>
    <property type="match status" value="2"/>
</dbReference>
<evidence type="ECO:0000259" key="8">
    <source>
        <dbReference type="PROSITE" id="PS50290"/>
    </source>
</evidence>
<feature type="compositionally biased region" description="Polar residues" evidence="7">
    <location>
        <begin position="285"/>
        <end position="306"/>
    </location>
</feature>
<evidence type="ECO:0000256" key="1">
    <source>
        <dbReference type="ARBA" id="ARBA00008239"/>
    </source>
</evidence>
<dbReference type="PANTHER" id="PTHR11528">
    <property type="entry name" value="HEAT SHOCK PROTEIN 90 FAMILY MEMBER"/>
    <property type="match status" value="1"/>
</dbReference>
<evidence type="ECO:0000313" key="9">
    <source>
        <dbReference type="EMBL" id="KAF3488590.1"/>
    </source>
</evidence>
<dbReference type="SUPFAM" id="SSF54236">
    <property type="entry name" value="Ubiquitin-like"/>
    <property type="match status" value="1"/>
</dbReference>
<dbReference type="GO" id="GO:0016887">
    <property type="term" value="F:ATP hydrolysis activity"/>
    <property type="evidence" value="ECO:0007669"/>
    <property type="project" value="InterPro"/>
</dbReference>
<comment type="similarity">
    <text evidence="1">Belongs to the heat shock protein 90 family.</text>
</comment>
<feature type="compositionally biased region" description="Acidic residues" evidence="7">
    <location>
        <begin position="819"/>
        <end position="832"/>
    </location>
</feature>
<keyword evidence="5" id="KW-0346">Stress response</keyword>
<dbReference type="Pfam" id="PF13589">
    <property type="entry name" value="HATPase_c_3"/>
    <property type="match status" value="1"/>
</dbReference>
<gene>
    <name evidence="9" type="ORF">F2Q69_00055710</name>
</gene>
<feature type="non-terminal residue" evidence="9">
    <location>
        <position position="1"/>
    </location>
</feature>
<evidence type="ECO:0000256" key="4">
    <source>
        <dbReference type="ARBA" id="ARBA00022946"/>
    </source>
</evidence>
<dbReference type="FunFam" id="3.30.230.80:FF:000005">
    <property type="entry name" value="heat shock protein 90-5, chloroplastic"/>
    <property type="match status" value="2"/>
</dbReference>
<dbReference type="FunFam" id="3.30.565.10:FF:000024">
    <property type="entry name" value="heat shock protein 90-5, chloroplastic"/>
    <property type="match status" value="1"/>
</dbReference>
<feature type="region of interest" description="Disordered" evidence="7">
    <location>
        <begin position="1209"/>
        <end position="1230"/>
    </location>
</feature>
<dbReference type="GO" id="GO:0005737">
    <property type="term" value="C:cytoplasm"/>
    <property type="evidence" value="ECO:0007669"/>
    <property type="project" value="UniProtKB-ARBA"/>
</dbReference>
<dbReference type="Gene3D" id="3.30.230.80">
    <property type="match status" value="3"/>
</dbReference>
<feature type="compositionally biased region" description="Basic and acidic residues" evidence="7">
    <location>
        <begin position="11"/>
        <end position="35"/>
    </location>
</feature>
<dbReference type="SUPFAM" id="SSF110942">
    <property type="entry name" value="HSP90 C-terminal domain"/>
    <property type="match status" value="1"/>
</dbReference>
<dbReference type="InterPro" id="IPR003594">
    <property type="entry name" value="HATPase_dom"/>
</dbReference>
<feature type="compositionally biased region" description="Basic and acidic residues" evidence="7">
    <location>
        <begin position="51"/>
        <end position="67"/>
    </location>
</feature>
<dbReference type="GO" id="GO:0051082">
    <property type="term" value="F:unfolded protein binding"/>
    <property type="evidence" value="ECO:0007669"/>
    <property type="project" value="InterPro"/>
</dbReference>
<feature type="region of interest" description="Disordered" evidence="7">
    <location>
        <begin position="1"/>
        <end position="82"/>
    </location>
</feature>
<feature type="domain" description="PI3K/PI4K catalytic" evidence="8">
    <location>
        <begin position="505"/>
        <end position="787"/>
    </location>
</feature>
<dbReference type="EMBL" id="QGKX02002183">
    <property type="protein sequence ID" value="KAF3488590.1"/>
    <property type="molecule type" value="Genomic_DNA"/>
</dbReference>
<dbReference type="InterPro" id="IPR020568">
    <property type="entry name" value="Ribosomal_Su5_D2-typ_SF"/>
</dbReference>
<feature type="region of interest" description="Disordered" evidence="7">
    <location>
        <begin position="360"/>
        <end position="385"/>
    </location>
</feature>
<dbReference type="FunFam" id="3.40.50.11260:FF:000005">
    <property type="entry name" value="Heat shock protein 90"/>
    <property type="match status" value="1"/>
</dbReference>
<dbReference type="CDD" id="cd16927">
    <property type="entry name" value="HATPase_Hsp90-like"/>
    <property type="match status" value="1"/>
</dbReference>
<evidence type="ECO:0000313" key="10">
    <source>
        <dbReference type="Proteomes" id="UP000712600"/>
    </source>
</evidence>
<feature type="compositionally biased region" description="Basic and acidic residues" evidence="7">
    <location>
        <begin position="1709"/>
        <end position="1720"/>
    </location>
</feature>
<dbReference type="Gene3D" id="1.20.120.790">
    <property type="entry name" value="Heat shock protein 90, C-terminal domain"/>
    <property type="match status" value="1"/>
</dbReference>
<evidence type="ECO:0000256" key="3">
    <source>
        <dbReference type="ARBA" id="ARBA00022840"/>
    </source>
</evidence>
<keyword evidence="2" id="KW-0547">Nucleotide-binding</keyword>
<feature type="region of interest" description="Disordered" evidence="7">
    <location>
        <begin position="166"/>
        <end position="209"/>
    </location>
</feature>
<name>A0A8S9N7A7_BRACR</name>
<dbReference type="InterPro" id="IPR037196">
    <property type="entry name" value="HSP90_C"/>
</dbReference>
<comment type="caution">
    <text evidence="9">The sequence shown here is derived from an EMBL/GenBank/DDBJ whole genome shotgun (WGS) entry which is preliminary data.</text>
</comment>
<dbReference type="InterPro" id="IPR020575">
    <property type="entry name" value="Hsp90_N"/>
</dbReference>
<keyword evidence="6" id="KW-0143">Chaperone</keyword>
<organism evidence="9 10">
    <name type="scientific">Brassica cretica</name>
    <name type="common">Mustard</name>
    <dbReference type="NCBI Taxonomy" id="69181"/>
    <lineage>
        <taxon>Eukaryota</taxon>
        <taxon>Viridiplantae</taxon>
        <taxon>Streptophyta</taxon>
        <taxon>Embryophyta</taxon>
        <taxon>Tracheophyta</taxon>
        <taxon>Spermatophyta</taxon>
        <taxon>Magnoliopsida</taxon>
        <taxon>eudicotyledons</taxon>
        <taxon>Gunneridae</taxon>
        <taxon>Pentapetalae</taxon>
        <taxon>rosids</taxon>
        <taxon>malvids</taxon>
        <taxon>Brassicales</taxon>
        <taxon>Brassicaceae</taxon>
        <taxon>Brassiceae</taxon>
        <taxon>Brassica</taxon>
    </lineage>
</organism>
<dbReference type="PROSITE" id="PS50290">
    <property type="entry name" value="PI3_4_KINASE_3"/>
    <property type="match status" value="1"/>
</dbReference>
<feature type="compositionally biased region" description="Acidic residues" evidence="7">
    <location>
        <begin position="1211"/>
        <end position="1224"/>
    </location>
</feature>
<proteinExistence type="inferred from homology"/>
<dbReference type="FunFam" id="1.20.120.790:FF:000001">
    <property type="entry name" value="Heat shock protein 90 alpha"/>
    <property type="match status" value="1"/>
</dbReference>
<evidence type="ECO:0000256" key="5">
    <source>
        <dbReference type="ARBA" id="ARBA00023016"/>
    </source>
</evidence>
<protein>
    <recommendedName>
        <fullName evidence="8">PI3K/PI4K catalytic domain-containing protein</fullName>
    </recommendedName>
</protein>
<dbReference type="InterPro" id="IPR019805">
    <property type="entry name" value="Heat_shock_protein_90_CS"/>
</dbReference>
<evidence type="ECO:0000256" key="7">
    <source>
        <dbReference type="SAM" id="MobiDB-lite"/>
    </source>
</evidence>
<sequence length="1720" mass="194667">NDHVVGNSVESCKDESKPHQCPEEKWEDAELKIQENGKNGSNVPELFYDTRTGDEWDKENDGKDSNEAGKNNIDAKSGSPETVDPVFFMDKNVTACDLPEIVVCYNENTYYHVVKDICVDEGVPVQEKFLFGEKGSVKCSSDSNQCESEDLMKADKGIETTKCLEEDGNGKVDDDSELCNDPKTNQDVEEASREDFADAEGSSSSCNQEHLIVTREAKDSLTSEIEVATLENGLKESKTLGDILSWEDEPKPLNNNSDRHEEQSPPQLQEKERDEPKEAEEEKLSSVSTTISQEPNKTFNDSQQPNLLVGDTLEDNKLISSRFGETSFSAAEAVSSASAVFDSPVQTQMAVAVFKTPLTGGNKMEGNQHKHHQQQQKLQRQSSGRRVFVQTETGCVLGMELDRSDNVHTVKRRLQIALNFPTEESSLTYGDMVLTNDLSAVRNDSPLLLKRNFMHRSSSTPCLSPTGRDLQQKDRSGPIEILGQSECFSVVKQMVKDIVKAMKLGVDPLPVHSGLGGAYYFRNKKGDSVAIVKPTDEEPFAPNNPKGFVGKALGQPGLKSSVRVGETGFREVAAYLLDYNRFANVPPTALVKITHSVFNVNDGVKGNKAMREKKLVSSKIASFQKFVAHDFDASDHGTSSFPVASVHRIGILDVRIFNTDRHGGNLLVKKVGTFGIGMTKEELIDCLGTIAQSGTSKFLKALKENKDLGADNGLIGQFGVGFYSAFLVAEKVVVSTKSPKSDKQYVWESVADSSSYMIREETDPDNFLRRGTQITLYLREDDKYEFAESTRIKNLVKNYSQFVGFPIYTWQEKSRTVEVEEEEPAKEGEEEGEPKKKKTTKTEKYWDWELANETKPLWMRNSKEVTKEEYNEFYKKAFNEFLDPLAHTHFTTEGEVEFRSILYIPGMGPLNNEDVTNPKTKNIRLHVKRVFISDDFDGELFPRYLSFVKGVVDSNDLPLNVSREILQESRIVRIMRKRLIRKTFDMIQEISESENKEVSRLLDLIVHSLYSHKEVFLRELVSNASDALDKLRFLSVTEPALLGDGGDLEIRIKPDPDNGTITITDTGIGMTKEELIDCLGTIAQSGTSKFLKALKENKDLGADNGLIGQFGVGFYSAFLVAEKVVVSTKSPKSDKQYVWESVADSSSYVIREETDPDNFLRRGTQITLYLREDDKYEFAESTRINNLVKNYSQFVGFPIYTWQEKSRTVEVEEEEPAKEGEEEGEPKKKKTTKTEKYWDWELANETKPLWMRNSKEVTKEEYNEFYKKAFNEFLDPLAHTHFTTEGEVEFRSILYIPGMGPLNNEDVSNPKTKNIRLHVKRVFISDDFDGELFPRYLSFVKGVVDSNDLPLNVSREILQESRIVRIMRKRLIRKTFDMIQEISESENKEVRIMRKRLIRKTFDMIQEISESENKEDYKKFWENFGKFLKLGCIEDTGNHKRITPLLRFYSSKNEEELTSLDEYIENMGENQKAIYYLATDSLKSAKSAPFLEKLIQKDIEVLYLVEPIDEVAIQNLQTYKEKKFVDISKEDLELGDEDEVKDREAKQEFNLLCDWMKQQLGDKVAKVQVSNRLSSSPCVLVSGKFGWSANMERLMKAQALGDTSSLEFMRGRRILEINPDHPIIKDLNAACKNAPESSEATRVVDLLFDTAIISSGFTPDSPAELGNKIYEMMAMAVGGRWGRVEEEGSKIVNEGDDTKDGEAEVIEPSEVRAESDPWQD</sequence>
<feature type="compositionally biased region" description="Basic and acidic residues" evidence="7">
    <location>
        <begin position="257"/>
        <end position="284"/>
    </location>
</feature>
<dbReference type="InterPro" id="IPR029071">
    <property type="entry name" value="Ubiquitin-like_domsf"/>
</dbReference>
<dbReference type="Pfam" id="PF00454">
    <property type="entry name" value="PI3_PI4_kinase"/>
    <property type="match status" value="1"/>
</dbReference>
<accession>A0A8S9N7A7</accession>
<feature type="region of interest" description="Disordered" evidence="7">
    <location>
        <begin position="817"/>
        <end position="838"/>
    </location>
</feature>